<gene>
    <name evidence="2" type="ORF">S01H1_63374</name>
</gene>
<proteinExistence type="predicted"/>
<sequence length="84" mass="8732">MAGQDVARAKSMKERTGADFPLLADPDHAAADAYGVFDLLGDGVATPSAFIVDTDGTIVWSYVGQNAADRPGAETILSHLPGQE</sequence>
<dbReference type="SUPFAM" id="SSF52833">
    <property type="entry name" value="Thioredoxin-like"/>
    <property type="match status" value="1"/>
</dbReference>
<evidence type="ECO:0000259" key="1">
    <source>
        <dbReference type="Pfam" id="PF08534"/>
    </source>
</evidence>
<reference evidence="2" key="1">
    <citation type="journal article" date="2014" name="Front. Microbiol.">
        <title>High frequency of phylogenetically diverse reductive dehalogenase-homologous genes in deep subseafloor sedimentary metagenomes.</title>
        <authorList>
            <person name="Kawai M."/>
            <person name="Futagami T."/>
            <person name="Toyoda A."/>
            <person name="Takaki Y."/>
            <person name="Nishi S."/>
            <person name="Hori S."/>
            <person name="Arai W."/>
            <person name="Tsubouchi T."/>
            <person name="Morono Y."/>
            <person name="Uchiyama I."/>
            <person name="Ito T."/>
            <person name="Fujiyama A."/>
            <person name="Inagaki F."/>
            <person name="Takami H."/>
        </authorList>
    </citation>
    <scope>NUCLEOTIDE SEQUENCE</scope>
    <source>
        <strain evidence="2">Expedition CK06-06</strain>
    </source>
</reference>
<feature type="domain" description="Redoxin" evidence="1">
    <location>
        <begin position="9"/>
        <end position="77"/>
    </location>
</feature>
<protein>
    <recommendedName>
        <fullName evidence="1">Redoxin domain-containing protein</fullName>
    </recommendedName>
</protein>
<name>X0WWL9_9ZZZZ</name>
<organism evidence="2">
    <name type="scientific">marine sediment metagenome</name>
    <dbReference type="NCBI Taxonomy" id="412755"/>
    <lineage>
        <taxon>unclassified sequences</taxon>
        <taxon>metagenomes</taxon>
        <taxon>ecological metagenomes</taxon>
    </lineage>
</organism>
<dbReference type="Pfam" id="PF08534">
    <property type="entry name" value="Redoxin"/>
    <property type="match status" value="1"/>
</dbReference>
<dbReference type="InterPro" id="IPR013740">
    <property type="entry name" value="Redoxin"/>
</dbReference>
<accession>X0WWL9</accession>
<dbReference type="InterPro" id="IPR036249">
    <property type="entry name" value="Thioredoxin-like_sf"/>
</dbReference>
<dbReference type="GO" id="GO:0016491">
    <property type="term" value="F:oxidoreductase activity"/>
    <property type="evidence" value="ECO:0007669"/>
    <property type="project" value="InterPro"/>
</dbReference>
<dbReference type="AlphaFoldDB" id="X0WWL9"/>
<comment type="caution">
    <text evidence="2">The sequence shown here is derived from an EMBL/GenBank/DDBJ whole genome shotgun (WGS) entry which is preliminary data.</text>
</comment>
<evidence type="ECO:0000313" key="2">
    <source>
        <dbReference type="EMBL" id="GAG35065.1"/>
    </source>
</evidence>
<dbReference type="Gene3D" id="3.40.30.10">
    <property type="entry name" value="Glutaredoxin"/>
    <property type="match status" value="1"/>
</dbReference>
<dbReference type="EMBL" id="BARS01041698">
    <property type="protein sequence ID" value="GAG35065.1"/>
    <property type="molecule type" value="Genomic_DNA"/>
</dbReference>